<protein>
    <recommendedName>
        <fullName evidence="4">aminodeoxychorismate synthase</fullName>
        <ecNumber evidence="4">2.6.1.85</ecNumber>
    </recommendedName>
    <alternativeName>
        <fullName evidence="8">Para-aminobenzoate synthase</fullName>
    </alternativeName>
    <alternativeName>
        <fullName evidence="9">p-aminobenzoic acid synthase</fullName>
    </alternativeName>
</protein>
<dbReference type="Gene3D" id="3.60.120.10">
    <property type="entry name" value="Anthranilate synthase"/>
    <property type="match status" value="1"/>
</dbReference>
<dbReference type="GO" id="GO:0008153">
    <property type="term" value="P:4-aminobenzoate biosynthetic process"/>
    <property type="evidence" value="ECO:0007669"/>
    <property type="project" value="TreeGrafter"/>
</dbReference>
<dbReference type="InterPro" id="IPR036038">
    <property type="entry name" value="Aminotransferase-like"/>
</dbReference>
<comment type="caution">
    <text evidence="13">The sequence shown here is derived from an EMBL/GenBank/DDBJ whole genome shotgun (WGS) entry which is preliminary data.</text>
</comment>
<feature type="domain" description="Anthranilate synthase component I N-terminal" evidence="12">
    <location>
        <begin position="651"/>
        <end position="785"/>
    </location>
</feature>
<comment type="pathway">
    <text evidence="2">Cofactor biosynthesis; tetrahydrofolate biosynthesis; 4-aminobenzoate from chorismate: step 1/2.</text>
</comment>
<dbReference type="GO" id="GO:0046656">
    <property type="term" value="P:folic acid biosynthetic process"/>
    <property type="evidence" value="ECO:0007669"/>
    <property type="project" value="UniProtKB-KW"/>
</dbReference>
<dbReference type="Pfam" id="PF04715">
    <property type="entry name" value="Anth_synt_I_N"/>
    <property type="match status" value="1"/>
</dbReference>
<dbReference type="EC" id="2.6.1.85" evidence="4"/>
<evidence type="ECO:0000259" key="10">
    <source>
        <dbReference type="Pfam" id="PF00117"/>
    </source>
</evidence>
<dbReference type="InterPro" id="IPR005801">
    <property type="entry name" value="ADC_synthase"/>
</dbReference>
<accession>A0A8H7H6Q2</accession>
<dbReference type="AlphaFoldDB" id="A0A8H7H6Q2"/>
<dbReference type="PRINTS" id="PR00095">
    <property type="entry name" value="ANTSNTHASEI"/>
</dbReference>
<dbReference type="PANTHER" id="PTHR11236:SF18">
    <property type="entry name" value="AMINODEOXYCHORISMATE SYNTHASE"/>
    <property type="match status" value="1"/>
</dbReference>
<evidence type="ECO:0000256" key="3">
    <source>
        <dbReference type="ARBA" id="ARBA00005970"/>
    </source>
</evidence>
<evidence type="ECO:0000256" key="4">
    <source>
        <dbReference type="ARBA" id="ARBA00013139"/>
    </source>
</evidence>
<dbReference type="Gene3D" id="3.30.470.10">
    <property type="match status" value="1"/>
</dbReference>
<comment type="catalytic activity">
    <reaction evidence="1">
        <text>chorismate + L-glutamine = 4-amino-4-deoxychorismate + L-glutamate</text>
        <dbReference type="Rhea" id="RHEA:11672"/>
        <dbReference type="ChEBI" id="CHEBI:29748"/>
        <dbReference type="ChEBI" id="CHEBI:29985"/>
        <dbReference type="ChEBI" id="CHEBI:58359"/>
        <dbReference type="ChEBI" id="CHEBI:58406"/>
        <dbReference type="EC" id="2.6.1.85"/>
    </reaction>
</comment>
<dbReference type="InterPro" id="IPR019999">
    <property type="entry name" value="Anth_synth_I-like"/>
</dbReference>
<evidence type="ECO:0000256" key="5">
    <source>
        <dbReference type="ARBA" id="ARBA00022679"/>
    </source>
</evidence>
<dbReference type="UniPathway" id="UPA00077">
    <property type="reaction ID" value="UER00149"/>
</dbReference>
<dbReference type="SUPFAM" id="SSF56752">
    <property type="entry name" value="D-aminoacid aminotransferase-like PLP-dependent enzymes"/>
    <property type="match status" value="1"/>
</dbReference>
<evidence type="ECO:0000259" key="11">
    <source>
        <dbReference type="Pfam" id="PF00425"/>
    </source>
</evidence>
<dbReference type="Gene3D" id="3.40.50.880">
    <property type="match status" value="1"/>
</dbReference>
<evidence type="ECO:0000313" key="14">
    <source>
        <dbReference type="Proteomes" id="UP000650582"/>
    </source>
</evidence>
<comment type="similarity">
    <text evidence="3">In the C-terminal section; belongs to the anthranilate synthase component I family.</text>
</comment>
<evidence type="ECO:0000256" key="9">
    <source>
        <dbReference type="ARBA" id="ARBA00031904"/>
    </source>
</evidence>
<dbReference type="GO" id="GO:0046654">
    <property type="term" value="P:tetrahydrofolate biosynthetic process"/>
    <property type="evidence" value="ECO:0007669"/>
    <property type="project" value="UniProtKB-UniPathway"/>
</dbReference>
<evidence type="ECO:0000313" key="13">
    <source>
        <dbReference type="EMBL" id="KAF8678025.1"/>
    </source>
</evidence>
<dbReference type="CDD" id="cd01743">
    <property type="entry name" value="GATase1_Anthranilate_Synthase"/>
    <property type="match status" value="1"/>
</dbReference>
<dbReference type="InterPro" id="IPR043131">
    <property type="entry name" value="BCAT-like_N"/>
</dbReference>
<dbReference type="InterPro" id="IPR043132">
    <property type="entry name" value="BCAT-like_C"/>
</dbReference>
<feature type="domain" description="Chorismate-utilising enzyme C-terminal" evidence="11">
    <location>
        <begin position="858"/>
        <end position="1141"/>
    </location>
</feature>
<feature type="domain" description="Glutamine amidotransferase" evidence="10">
    <location>
        <begin position="352"/>
        <end position="553"/>
    </location>
</feature>
<dbReference type="NCBIfam" id="TIGR00566">
    <property type="entry name" value="trpG_papA"/>
    <property type="match status" value="1"/>
</dbReference>
<dbReference type="GO" id="GO:0000162">
    <property type="term" value="P:L-tryptophan biosynthetic process"/>
    <property type="evidence" value="ECO:0007669"/>
    <property type="project" value="TreeGrafter"/>
</dbReference>
<keyword evidence="5" id="KW-0808">Transferase</keyword>
<evidence type="ECO:0000256" key="6">
    <source>
        <dbReference type="ARBA" id="ARBA00022909"/>
    </source>
</evidence>
<dbReference type="InterPro" id="IPR006221">
    <property type="entry name" value="TrpG/PapA_dom"/>
</dbReference>
<dbReference type="InterPro" id="IPR029062">
    <property type="entry name" value="Class_I_gatase-like"/>
</dbReference>
<dbReference type="PANTHER" id="PTHR11236">
    <property type="entry name" value="AMINOBENZOATE/ANTHRANILATE SYNTHASE"/>
    <property type="match status" value="1"/>
</dbReference>
<dbReference type="GO" id="GO:0046820">
    <property type="term" value="F:4-amino-4-deoxychorismate synthase activity"/>
    <property type="evidence" value="ECO:0007669"/>
    <property type="project" value="UniProtKB-EC"/>
</dbReference>
<dbReference type="Pfam" id="PF01063">
    <property type="entry name" value="Aminotran_4"/>
    <property type="match status" value="1"/>
</dbReference>
<dbReference type="InterPro" id="IPR017926">
    <property type="entry name" value="GATASE"/>
</dbReference>
<keyword evidence="6" id="KW-0289">Folate biosynthesis</keyword>
<dbReference type="PROSITE" id="PS51273">
    <property type="entry name" value="GATASE_TYPE_1"/>
    <property type="match status" value="1"/>
</dbReference>
<dbReference type="GO" id="GO:0005737">
    <property type="term" value="C:cytoplasm"/>
    <property type="evidence" value="ECO:0007669"/>
    <property type="project" value="TreeGrafter"/>
</dbReference>
<evidence type="ECO:0000256" key="7">
    <source>
        <dbReference type="ARBA" id="ARBA00022962"/>
    </source>
</evidence>
<reference evidence="13" key="1">
    <citation type="submission" date="2020-09" db="EMBL/GenBank/DDBJ databases">
        <title>Comparative genome analyses of four rice-infecting Rhizoctonia solani isolates reveal extensive enrichment of homogalacturonan modification genes.</title>
        <authorList>
            <person name="Lee D.-Y."/>
            <person name="Jeon J."/>
            <person name="Kim K.-T."/>
            <person name="Cheong K."/>
            <person name="Song H."/>
            <person name="Choi G."/>
            <person name="Ko J."/>
            <person name="Opiyo S.O."/>
            <person name="Zuo S."/>
            <person name="Madhav S."/>
            <person name="Lee Y.-H."/>
            <person name="Wang G.-L."/>
        </authorList>
    </citation>
    <scope>NUCLEOTIDE SEQUENCE</scope>
    <source>
        <strain evidence="13">AG1-IA YN-7</strain>
    </source>
</reference>
<gene>
    <name evidence="13" type="ORF">RHS04_05651</name>
</gene>
<evidence type="ECO:0000259" key="12">
    <source>
        <dbReference type="Pfam" id="PF04715"/>
    </source>
</evidence>
<sequence>MTTSNSPLDMAYPLTTMLYDPNQGGFYLLDRHYARLDSGAKALFSSSEQMPSLEHFKKALRECVDALGHDIRQRIRVVLDSDYQFNVTATALPKTDTRLLPLRLDTVPTPITPMATHKSTARDVYDIARTRVHADYASNGPLCDRPFDVLMWNPSGNITETSIANFAVYLRGPELLSAVPTWNRGPRELAKGTYVTPSLCKGLIAGVMRTELLEKGMIVEGTITRDDVMRYSKNPDSYNMICFNAVRGSYPVYLMDGQPEFQHTRAGLFQKAKHNYLAPPNLSIPAPNFSIGLRTGDTTPGTTPPLTPISSIRPSSSSSPPLVGSEVDFLPETLLPPADPTPRTPFPWRRGVIIDCYDSYTNNLLQLFEQETSSPAGFDAALSAHVAILRADQISWPEFRSQVLPNLDFVILSPGPGSPHVPADIGVAGDLLLALTAKELAIQPIPVLGICLGHQALAALLGGRVVSSGELVHGRTVPIQHNGTGVFKGMTPRRVLHMIRYNSLTVDPATLPSELDIVAVNPEDGEVMGLQHKTLPLYGVQFHPESISSRRSNYNIDAGKLIVRNFMDIVDDFWVANGRPQRLPLPLDVRKLCVLNTVDSALDDSSIIENLVARDPIYSVKRYDIGSIIPSFAQSRPDLIFEATTYSPHAPFFWLDSAAAAPGDKYARFSYMGLTSFDRCISYDLSSDRVTYGSGKYIQLKEGDTFWQWMDRIQVDLSALVQIEEGAEGLQCGFVGYFGYEMKVGSLPGYDRASLSDSSAPHAPDAQFMFADRLIAYDHWNKTWTAFGLVRTGTEDRIKPILEQETEMQVGMSDSEFSGWLEDIKQRFSKLASAGEPTSPQSQTEPLPLSFTYDSGSEVYKSSIQACKSHIADGNSYELCLTGQFSASARGHNLDYWAVYKHFRVQNPASHAAFVSFPMTQTTIISCSPELFIRFDGANGRQAAMKPIKGTLKRSKCMCSGLCKLPMCGSRKVECDASRYKMDKERVRAFVNDPKETAENLMIADLIRANLLEFCGTSSVDVPKLNALETYENVYSLVSTITGELLPSVGTVEGVRRCFPPGSMTGAPKLRSVQLLDGLETTSRRGIYSGCLGFLSLDNRAVFSVVIRTLVAYQDQLTYGAGGAITWLSDVDGEWNEVLLKARSVLKDRVLESN</sequence>
<evidence type="ECO:0000256" key="8">
    <source>
        <dbReference type="ARBA" id="ARBA00031329"/>
    </source>
</evidence>
<dbReference type="InterPro" id="IPR001544">
    <property type="entry name" value="Aminotrans_IV"/>
</dbReference>
<dbReference type="InterPro" id="IPR006805">
    <property type="entry name" value="Anth_synth_I_N"/>
</dbReference>
<keyword evidence="7" id="KW-0315">Glutamine amidotransferase</keyword>
<dbReference type="EMBL" id="JACYCC010000039">
    <property type="protein sequence ID" value="KAF8678025.1"/>
    <property type="molecule type" value="Genomic_DNA"/>
</dbReference>
<dbReference type="SUPFAM" id="SSF56322">
    <property type="entry name" value="ADC synthase"/>
    <property type="match status" value="1"/>
</dbReference>
<dbReference type="InterPro" id="IPR015890">
    <property type="entry name" value="Chorismate_C"/>
</dbReference>
<evidence type="ECO:0000256" key="2">
    <source>
        <dbReference type="ARBA" id="ARBA00005009"/>
    </source>
</evidence>
<dbReference type="Proteomes" id="UP000650582">
    <property type="component" value="Unassembled WGS sequence"/>
</dbReference>
<dbReference type="Pfam" id="PF00117">
    <property type="entry name" value="GATase"/>
    <property type="match status" value="1"/>
</dbReference>
<dbReference type="Gene3D" id="3.20.10.10">
    <property type="entry name" value="D-amino Acid Aminotransferase, subunit A, domain 2"/>
    <property type="match status" value="1"/>
</dbReference>
<proteinExistence type="inferred from homology"/>
<dbReference type="SUPFAM" id="SSF52317">
    <property type="entry name" value="Class I glutamine amidotransferase-like"/>
    <property type="match status" value="1"/>
</dbReference>
<organism evidence="13 14">
    <name type="scientific">Rhizoctonia solani</name>
    <dbReference type="NCBI Taxonomy" id="456999"/>
    <lineage>
        <taxon>Eukaryota</taxon>
        <taxon>Fungi</taxon>
        <taxon>Dikarya</taxon>
        <taxon>Basidiomycota</taxon>
        <taxon>Agaricomycotina</taxon>
        <taxon>Agaricomycetes</taxon>
        <taxon>Cantharellales</taxon>
        <taxon>Ceratobasidiaceae</taxon>
        <taxon>Rhizoctonia</taxon>
    </lineage>
</organism>
<evidence type="ECO:0000256" key="1">
    <source>
        <dbReference type="ARBA" id="ARBA00001000"/>
    </source>
</evidence>
<name>A0A8H7H6Q2_9AGAM</name>
<dbReference type="Pfam" id="PF00425">
    <property type="entry name" value="Chorismate_bind"/>
    <property type="match status" value="1"/>
</dbReference>